<feature type="domain" description="Phospholipid/glycerol acyltransferase" evidence="6">
    <location>
        <begin position="265"/>
        <end position="392"/>
    </location>
</feature>
<keyword evidence="3 7" id="KW-0808">Transferase</keyword>
<dbReference type="InterPro" id="IPR002123">
    <property type="entry name" value="Plipid/glycerol_acylTrfase"/>
</dbReference>
<keyword evidence="5 7" id="KW-0012">Acyltransferase</keyword>
<comment type="similarity">
    <text evidence="2">Belongs to the GPAT/DAPAT family.</text>
</comment>
<dbReference type="Proteomes" id="UP000317344">
    <property type="component" value="Chromosome"/>
</dbReference>
<dbReference type="RefSeq" id="WP_143907159.1">
    <property type="nucleotide sequence ID" value="NZ_CP041765.1"/>
</dbReference>
<dbReference type="InterPro" id="IPR045520">
    <property type="entry name" value="GPAT/DHAPAT_C"/>
</dbReference>
<evidence type="ECO:0000256" key="1">
    <source>
        <dbReference type="ARBA" id="ARBA00004184"/>
    </source>
</evidence>
<dbReference type="InterPro" id="IPR022284">
    <property type="entry name" value="GPAT/DHAPAT"/>
</dbReference>
<name>A0A516X1Q3_9ACTN</name>
<dbReference type="PIRSF" id="PIRSF000437">
    <property type="entry name" value="GPAT_DHAPAT"/>
    <property type="match status" value="1"/>
</dbReference>
<accession>A0A516X1Q3</accession>
<dbReference type="CDD" id="cd07993">
    <property type="entry name" value="LPLAT_DHAPAT-like"/>
    <property type="match status" value="1"/>
</dbReference>
<evidence type="ECO:0000313" key="7">
    <source>
        <dbReference type="EMBL" id="QDQ96957.1"/>
    </source>
</evidence>
<evidence type="ECO:0000256" key="5">
    <source>
        <dbReference type="ARBA" id="ARBA00023315"/>
    </source>
</evidence>
<dbReference type="GO" id="GO:0012505">
    <property type="term" value="C:endomembrane system"/>
    <property type="evidence" value="ECO:0007669"/>
    <property type="project" value="UniProtKB-SubCell"/>
</dbReference>
<dbReference type="OrthoDB" id="335193at2"/>
<dbReference type="SUPFAM" id="SSF69593">
    <property type="entry name" value="Glycerol-3-phosphate (1)-acyltransferase"/>
    <property type="match status" value="1"/>
</dbReference>
<reference evidence="7 8" key="1">
    <citation type="submission" date="2019-07" db="EMBL/GenBank/DDBJ databases">
        <title>Tomitella cavernea sp. nov., an actinomycete isolated from soil.</title>
        <authorList>
            <person name="Cheng J."/>
        </authorList>
    </citation>
    <scope>NUCLEOTIDE SEQUENCE [LARGE SCALE GENOMIC DNA]</scope>
    <source>
        <strain evidence="7 8">HY188</strain>
    </source>
</reference>
<dbReference type="GO" id="GO:0006629">
    <property type="term" value="P:lipid metabolic process"/>
    <property type="evidence" value="ECO:0007669"/>
    <property type="project" value="InterPro"/>
</dbReference>
<dbReference type="GO" id="GO:0005886">
    <property type="term" value="C:plasma membrane"/>
    <property type="evidence" value="ECO:0007669"/>
    <property type="project" value="TreeGrafter"/>
</dbReference>
<protein>
    <submittedName>
        <fullName evidence="7">Glycerol-3-phosphate acyltransferase</fullName>
    </submittedName>
</protein>
<evidence type="ECO:0000256" key="4">
    <source>
        <dbReference type="ARBA" id="ARBA00023136"/>
    </source>
</evidence>
<dbReference type="InterPro" id="IPR041728">
    <property type="entry name" value="GPAT/DHAPAT_LPLAT"/>
</dbReference>
<evidence type="ECO:0000256" key="3">
    <source>
        <dbReference type="ARBA" id="ARBA00022679"/>
    </source>
</evidence>
<organism evidence="7 8">
    <name type="scientific">Tomitella fengzijianii</name>
    <dbReference type="NCBI Taxonomy" id="2597660"/>
    <lineage>
        <taxon>Bacteria</taxon>
        <taxon>Bacillati</taxon>
        <taxon>Actinomycetota</taxon>
        <taxon>Actinomycetes</taxon>
        <taxon>Mycobacteriales</taxon>
        <taxon>Tomitella</taxon>
    </lineage>
</organism>
<dbReference type="KEGG" id="toy:FO059_05935"/>
<dbReference type="GO" id="GO:0008374">
    <property type="term" value="F:O-acyltransferase activity"/>
    <property type="evidence" value="ECO:0007669"/>
    <property type="project" value="InterPro"/>
</dbReference>
<evidence type="ECO:0000256" key="2">
    <source>
        <dbReference type="ARBA" id="ARBA00007937"/>
    </source>
</evidence>
<dbReference type="PANTHER" id="PTHR12563">
    <property type="entry name" value="GLYCEROL-3-PHOSPHATE ACYLTRANSFERASE"/>
    <property type="match status" value="1"/>
</dbReference>
<gene>
    <name evidence="7" type="ORF">FO059_05935</name>
</gene>
<dbReference type="Pfam" id="PF19277">
    <property type="entry name" value="GPAT_C"/>
    <property type="match status" value="1"/>
</dbReference>
<dbReference type="Pfam" id="PF01553">
    <property type="entry name" value="Acyltransferase"/>
    <property type="match status" value="1"/>
</dbReference>
<proteinExistence type="inferred from homology"/>
<keyword evidence="8" id="KW-1185">Reference proteome</keyword>
<evidence type="ECO:0000259" key="6">
    <source>
        <dbReference type="SMART" id="SM00563"/>
    </source>
</evidence>
<keyword evidence="4" id="KW-0472">Membrane</keyword>
<dbReference type="SMART" id="SM00563">
    <property type="entry name" value="PlsC"/>
    <property type="match status" value="1"/>
</dbReference>
<sequence>MTDKAGSMEDTATLFLCDAEDVRDMASLAEWVRSHHPEGRARARFAQVAFSGTEAPDTTELAAAVASSDEDTSVVPVRRAWVPARGTQDSTPRFRDLVLGDPARPRNQIARRLRRDDPARHLVLLGVGATIADLRSRYEAEGDGDGPESFDAFIARHADLTLDMEERGLRGRRYKVPRFVIPGIEARGGYRAAVAEAARTLGRPADDIRAETRTYLQELVATPSTFFIDWMGTLTRWITSLGYRRVVTDPANVERARAMMRDHPSALLWTHKSHIDAIALMSVMYDNDFPAPHSIGGINMAFAGVGYAGRRSGTIFIRRKFNDNPVYKLALRQYLGFLMAKRFPLSWSFEGTRSRSGIIGKPRFGLLKYAIDAAHATGTEDLHLIPVSINYDLIGETAEYAREEAGKPKESESLGWFFDYLRRLKAPMGDIYLDFAEPVVLGGVAPEPTPELLRQVSTDVARRANACVPVTMASLLCLVLLGTQPRALTRAELDQATREIVRWLKARGVRLEDILSDGDHAAGETLFQNALGTGVLRRSTGASVELIGLGRGQDLVAGYYRNTIVHYFIEKAVAEVCVAVAADQPAETRVEAFDRTADTLHAMLHATFFLGSADEFRRAVDGVLSDYDADWRTTLAQPGAQEVDALLDGFRPLVAHSTLLPFIEARWIVSTVVAGLAPDEATDKQEIIAKSLRYGRTALERQLIVGESSVGKAMLEGGYTFLADAGLLDTGDDVDAKVARRRAARAHLESIIDAIAKVRVRAHAQLFDTDSSRAV</sequence>
<comment type="subcellular location">
    <subcellularLocation>
        <location evidence="1">Endomembrane system</location>
        <topology evidence="1">Peripheral membrane protein</topology>
    </subcellularLocation>
</comment>
<evidence type="ECO:0000313" key="8">
    <source>
        <dbReference type="Proteomes" id="UP000317344"/>
    </source>
</evidence>
<dbReference type="PANTHER" id="PTHR12563:SF17">
    <property type="entry name" value="DIHYDROXYACETONE PHOSPHATE ACYLTRANSFERASE"/>
    <property type="match status" value="1"/>
</dbReference>
<dbReference type="AlphaFoldDB" id="A0A516X1Q3"/>
<reference evidence="7 8" key="2">
    <citation type="submission" date="2019-07" db="EMBL/GenBank/DDBJ databases">
        <authorList>
            <person name="Huang Y."/>
        </authorList>
    </citation>
    <scope>NUCLEOTIDE SEQUENCE [LARGE SCALE GENOMIC DNA]</scope>
    <source>
        <strain evidence="7 8">HY188</strain>
    </source>
</reference>
<dbReference type="EMBL" id="CP041765">
    <property type="protein sequence ID" value="QDQ96957.1"/>
    <property type="molecule type" value="Genomic_DNA"/>
</dbReference>